<evidence type="ECO:0000313" key="4">
    <source>
        <dbReference type="EMBL" id="GIJ02743.1"/>
    </source>
</evidence>
<keyword evidence="2" id="KW-0456">Lyase</keyword>
<dbReference type="GO" id="GO:0005829">
    <property type="term" value="C:cytosol"/>
    <property type="evidence" value="ECO:0007669"/>
    <property type="project" value="TreeGrafter"/>
</dbReference>
<accession>A0A8J4DJ02</accession>
<evidence type="ECO:0000256" key="1">
    <source>
        <dbReference type="ARBA" id="ARBA00022723"/>
    </source>
</evidence>
<proteinExistence type="predicted"/>
<dbReference type="Gene3D" id="3.40.225.10">
    <property type="entry name" value="Class II aldolase/adducin N-terminal domain"/>
    <property type="match status" value="1"/>
</dbReference>
<keyword evidence="1" id="KW-0479">Metal-binding</keyword>
<dbReference type="AlphaFoldDB" id="A0A8J4DJ02"/>
<dbReference type="SMART" id="SM01007">
    <property type="entry name" value="Aldolase_II"/>
    <property type="match status" value="1"/>
</dbReference>
<dbReference type="GO" id="GO:0046872">
    <property type="term" value="F:metal ion binding"/>
    <property type="evidence" value="ECO:0007669"/>
    <property type="project" value="UniProtKB-KW"/>
</dbReference>
<reference evidence="4" key="1">
    <citation type="submission" date="2021-01" db="EMBL/GenBank/DDBJ databases">
        <title>Whole genome shotgun sequence of Spirilliplanes yamanashiensis NBRC 15828.</title>
        <authorList>
            <person name="Komaki H."/>
            <person name="Tamura T."/>
        </authorList>
    </citation>
    <scope>NUCLEOTIDE SEQUENCE</scope>
    <source>
        <strain evidence="4">NBRC 15828</strain>
    </source>
</reference>
<feature type="domain" description="Class II aldolase/adducin N-terminal" evidence="3">
    <location>
        <begin position="23"/>
        <end position="208"/>
    </location>
</feature>
<dbReference type="Pfam" id="PF00596">
    <property type="entry name" value="Aldolase_II"/>
    <property type="match status" value="1"/>
</dbReference>
<dbReference type="EMBL" id="BOOY01000014">
    <property type="protein sequence ID" value="GIJ02743.1"/>
    <property type="molecule type" value="Genomic_DNA"/>
</dbReference>
<dbReference type="GO" id="GO:0019323">
    <property type="term" value="P:pentose catabolic process"/>
    <property type="evidence" value="ECO:0007669"/>
    <property type="project" value="TreeGrafter"/>
</dbReference>
<gene>
    <name evidence="4" type="ORF">Sya03_20950</name>
</gene>
<protein>
    <submittedName>
        <fullName evidence="4">Fuculose phosphate aldolase</fullName>
    </submittedName>
</protein>
<dbReference type="PANTHER" id="PTHR22789">
    <property type="entry name" value="FUCULOSE PHOSPHATE ALDOLASE"/>
    <property type="match status" value="1"/>
</dbReference>
<evidence type="ECO:0000313" key="5">
    <source>
        <dbReference type="Proteomes" id="UP000652013"/>
    </source>
</evidence>
<dbReference type="InterPro" id="IPR001303">
    <property type="entry name" value="Aldolase_II/adducin_N"/>
</dbReference>
<dbReference type="GO" id="GO:0016832">
    <property type="term" value="F:aldehyde-lyase activity"/>
    <property type="evidence" value="ECO:0007669"/>
    <property type="project" value="TreeGrafter"/>
</dbReference>
<dbReference type="Proteomes" id="UP000652013">
    <property type="component" value="Unassembled WGS sequence"/>
</dbReference>
<comment type="caution">
    <text evidence="4">The sequence shown here is derived from an EMBL/GenBank/DDBJ whole genome shotgun (WGS) entry which is preliminary data.</text>
</comment>
<organism evidence="4 5">
    <name type="scientific">Spirilliplanes yamanashiensis</name>
    <dbReference type="NCBI Taxonomy" id="42233"/>
    <lineage>
        <taxon>Bacteria</taxon>
        <taxon>Bacillati</taxon>
        <taxon>Actinomycetota</taxon>
        <taxon>Actinomycetes</taxon>
        <taxon>Micromonosporales</taxon>
        <taxon>Micromonosporaceae</taxon>
        <taxon>Spirilliplanes</taxon>
    </lineage>
</organism>
<dbReference type="PANTHER" id="PTHR22789:SF0">
    <property type="entry name" value="3-OXO-TETRONATE 4-PHOSPHATE DECARBOXYLASE-RELATED"/>
    <property type="match status" value="1"/>
</dbReference>
<dbReference type="SUPFAM" id="SSF53639">
    <property type="entry name" value="AraD/HMP-PK domain-like"/>
    <property type="match status" value="1"/>
</dbReference>
<evidence type="ECO:0000259" key="3">
    <source>
        <dbReference type="SMART" id="SM01007"/>
    </source>
</evidence>
<dbReference type="InterPro" id="IPR036409">
    <property type="entry name" value="Aldolase_II/adducin_N_sf"/>
</dbReference>
<dbReference type="InterPro" id="IPR050197">
    <property type="entry name" value="Aldolase_class_II_sugar_metab"/>
</dbReference>
<name>A0A8J4DJ02_9ACTN</name>
<keyword evidence="5" id="KW-1185">Reference proteome</keyword>
<sequence length="231" mass="24545">MGRDAEPISGGTRMNYVPGDLRDQLAHVGYDVVQSGLAVGSGGNLSAREPDADTCWVTAAGTWLDRLSRSGFVSVGVADGEPVPVPEPYGARFTRPTSELALHLAVYRARPDVNAVVHLHPQTVLLLDALGERIRLVTTDHAFYLRRVATVPFRPPGSIELAGLAAGAVADGTDCVVLSRHGICVTADSVELAHKRVRNLEEAARLTYAALVAGRSLTDLPDDFLDGLTTV</sequence>
<evidence type="ECO:0000256" key="2">
    <source>
        <dbReference type="ARBA" id="ARBA00023239"/>
    </source>
</evidence>